<dbReference type="Gene3D" id="3.30.565.10">
    <property type="entry name" value="Histidine kinase-like ATPase, C-terminal domain"/>
    <property type="match status" value="1"/>
</dbReference>
<protein>
    <recommendedName>
        <fullName evidence="3">histidine kinase</fullName>
        <ecNumber evidence="3">2.7.13.3</ecNumber>
    </recommendedName>
</protein>
<dbReference type="InterPro" id="IPR003594">
    <property type="entry name" value="HATPase_dom"/>
</dbReference>
<dbReference type="GO" id="GO:0005524">
    <property type="term" value="F:ATP binding"/>
    <property type="evidence" value="ECO:0007669"/>
    <property type="project" value="UniProtKB-KW"/>
</dbReference>
<name>A0A7R7EHQ5_9FIRM</name>
<dbReference type="InterPro" id="IPR050351">
    <property type="entry name" value="BphY/WalK/GraS-like"/>
</dbReference>
<dbReference type="InterPro" id="IPR036097">
    <property type="entry name" value="HisK_dim/P_sf"/>
</dbReference>
<keyword evidence="11" id="KW-0902">Two-component regulatory system</keyword>
<dbReference type="PRINTS" id="PR01780">
    <property type="entry name" value="LANTIREGPROT"/>
</dbReference>
<keyword evidence="9" id="KW-0067">ATP-binding</keyword>
<dbReference type="CDD" id="cd00082">
    <property type="entry name" value="HisKA"/>
    <property type="match status" value="1"/>
</dbReference>
<dbReference type="InterPro" id="IPR005467">
    <property type="entry name" value="His_kinase_dom"/>
</dbReference>
<keyword evidence="5" id="KW-0808">Transferase</keyword>
<dbReference type="Proteomes" id="UP000595897">
    <property type="component" value="Chromosome"/>
</dbReference>
<dbReference type="SMART" id="SM00387">
    <property type="entry name" value="HATPase_c"/>
    <property type="match status" value="1"/>
</dbReference>
<evidence type="ECO:0000256" key="2">
    <source>
        <dbReference type="ARBA" id="ARBA00004370"/>
    </source>
</evidence>
<dbReference type="GO" id="GO:0004721">
    <property type="term" value="F:phosphoprotein phosphatase activity"/>
    <property type="evidence" value="ECO:0007669"/>
    <property type="project" value="TreeGrafter"/>
</dbReference>
<evidence type="ECO:0000256" key="8">
    <source>
        <dbReference type="ARBA" id="ARBA00022777"/>
    </source>
</evidence>
<evidence type="ECO:0000256" key="6">
    <source>
        <dbReference type="ARBA" id="ARBA00022692"/>
    </source>
</evidence>
<keyword evidence="6 13" id="KW-0812">Transmembrane</keyword>
<gene>
    <name evidence="15" type="ORF">bsdtb5_03610</name>
</gene>
<dbReference type="Pfam" id="PF00512">
    <property type="entry name" value="HisKA"/>
    <property type="match status" value="1"/>
</dbReference>
<keyword evidence="12 13" id="KW-0472">Membrane</keyword>
<dbReference type="Pfam" id="PF02518">
    <property type="entry name" value="HATPase_c"/>
    <property type="match status" value="1"/>
</dbReference>
<dbReference type="InterPro" id="IPR036890">
    <property type="entry name" value="HATPase_C_sf"/>
</dbReference>
<evidence type="ECO:0000256" key="9">
    <source>
        <dbReference type="ARBA" id="ARBA00022840"/>
    </source>
</evidence>
<evidence type="ECO:0000256" key="4">
    <source>
        <dbReference type="ARBA" id="ARBA00022553"/>
    </source>
</evidence>
<dbReference type="GO" id="GO:0016036">
    <property type="term" value="P:cellular response to phosphate starvation"/>
    <property type="evidence" value="ECO:0007669"/>
    <property type="project" value="TreeGrafter"/>
</dbReference>
<comment type="catalytic activity">
    <reaction evidence="1">
        <text>ATP + protein L-histidine = ADP + protein N-phospho-L-histidine.</text>
        <dbReference type="EC" id="2.7.13.3"/>
    </reaction>
</comment>
<keyword evidence="8 15" id="KW-0418">Kinase</keyword>
<evidence type="ECO:0000256" key="7">
    <source>
        <dbReference type="ARBA" id="ARBA00022741"/>
    </source>
</evidence>
<dbReference type="SUPFAM" id="SSF47384">
    <property type="entry name" value="Homodimeric domain of signal transducing histidine kinase"/>
    <property type="match status" value="1"/>
</dbReference>
<dbReference type="GO" id="GO:0005886">
    <property type="term" value="C:plasma membrane"/>
    <property type="evidence" value="ECO:0007669"/>
    <property type="project" value="TreeGrafter"/>
</dbReference>
<accession>A0A7R7EHQ5</accession>
<keyword evidence="10 13" id="KW-1133">Transmembrane helix</keyword>
<dbReference type="SUPFAM" id="SSF55874">
    <property type="entry name" value="ATPase domain of HSP90 chaperone/DNA topoisomerase II/histidine kinase"/>
    <property type="match status" value="1"/>
</dbReference>
<feature type="transmembrane region" description="Helical" evidence="13">
    <location>
        <begin position="5"/>
        <end position="22"/>
    </location>
</feature>
<evidence type="ECO:0000256" key="3">
    <source>
        <dbReference type="ARBA" id="ARBA00012438"/>
    </source>
</evidence>
<dbReference type="InterPro" id="IPR003661">
    <property type="entry name" value="HisK_dim/P_dom"/>
</dbReference>
<sequence>MLIYIATICLIVLLLIIISLLYERRKMQKQIHTISLELNRILTDETDEKVMLFTSDNKISSLIEQINCALESRQKARTDFRKSELRSKRMLSNVSHDIKTPMTVILGYLEIMRLDNRCQMDMLGKVEKKANEVMNLINEFFTLAKIEAGDIDFTMSRIDINEFCKEIILDFYEILTEKDIQVDIQIPNKKLYVYSNQEALKRILLNLITNALRYGSDGKYLGLYIHDNETKITIDIIDKGKGIRKVQKEHVFERLYTMDDSRNKEVQGNGLGLTIAKELAEKLGVTISLESEPYIRTAFSLELSRIKY</sequence>
<evidence type="ECO:0000313" key="15">
    <source>
        <dbReference type="EMBL" id="BCN29066.1"/>
    </source>
</evidence>
<dbReference type="PANTHER" id="PTHR45453:SF1">
    <property type="entry name" value="PHOSPHATE REGULON SENSOR PROTEIN PHOR"/>
    <property type="match status" value="1"/>
</dbReference>
<organism evidence="15 16">
    <name type="scientific">Anaeromicropila herbilytica</name>
    <dbReference type="NCBI Taxonomy" id="2785025"/>
    <lineage>
        <taxon>Bacteria</taxon>
        <taxon>Bacillati</taxon>
        <taxon>Bacillota</taxon>
        <taxon>Clostridia</taxon>
        <taxon>Lachnospirales</taxon>
        <taxon>Lachnospiraceae</taxon>
        <taxon>Anaeromicropila</taxon>
    </lineage>
</organism>
<evidence type="ECO:0000313" key="16">
    <source>
        <dbReference type="Proteomes" id="UP000595897"/>
    </source>
</evidence>
<dbReference type="PANTHER" id="PTHR45453">
    <property type="entry name" value="PHOSPHATE REGULON SENSOR PROTEIN PHOR"/>
    <property type="match status" value="1"/>
</dbReference>
<feature type="domain" description="Histidine kinase" evidence="14">
    <location>
        <begin position="93"/>
        <end position="307"/>
    </location>
</feature>
<reference evidence="15 16" key="1">
    <citation type="submission" date="2020-11" db="EMBL/GenBank/DDBJ databases">
        <title>Draft genome sequencing of a Lachnospiraceae strain isolated from anoxic soil subjected to BSD treatment.</title>
        <authorList>
            <person name="Uek A."/>
            <person name="Tonouchi A."/>
        </authorList>
    </citation>
    <scope>NUCLEOTIDE SEQUENCE [LARGE SCALE GENOMIC DNA]</scope>
    <source>
        <strain evidence="15 16">TB5</strain>
    </source>
</reference>
<keyword evidence="4" id="KW-0597">Phosphoprotein</keyword>
<evidence type="ECO:0000259" key="14">
    <source>
        <dbReference type="PROSITE" id="PS50109"/>
    </source>
</evidence>
<evidence type="ECO:0000256" key="12">
    <source>
        <dbReference type="ARBA" id="ARBA00023136"/>
    </source>
</evidence>
<proteinExistence type="predicted"/>
<dbReference type="PROSITE" id="PS50109">
    <property type="entry name" value="HIS_KIN"/>
    <property type="match status" value="1"/>
</dbReference>
<keyword evidence="16" id="KW-1185">Reference proteome</keyword>
<evidence type="ECO:0000256" key="5">
    <source>
        <dbReference type="ARBA" id="ARBA00022679"/>
    </source>
</evidence>
<evidence type="ECO:0000256" key="1">
    <source>
        <dbReference type="ARBA" id="ARBA00000085"/>
    </source>
</evidence>
<evidence type="ECO:0000256" key="13">
    <source>
        <dbReference type="SAM" id="Phobius"/>
    </source>
</evidence>
<dbReference type="FunFam" id="3.30.565.10:FF:000013">
    <property type="entry name" value="Two-component sensor histidine kinase"/>
    <property type="match status" value="1"/>
</dbReference>
<evidence type="ECO:0000256" key="10">
    <source>
        <dbReference type="ARBA" id="ARBA00022989"/>
    </source>
</evidence>
<dbReference type="SMART" id="SM00388">
    <property type="entry name" value="HisKA"/>
    <property type="match status" value="1"/>
</dbReference>
<dbReference type="AlphaFoldDB" id="A0A7R7EHQ5"/>
<comment type="subcellular location">
    <subcellularLocation>
        <location evidence="2">Membrane</location>
    </subcellularLocation>
</comment>
<dbReference type="KEGG" id="ahb:bsdtb5_03610"/>
<dbReference type="EC" id="2.7.13.3" evidence="3"/>
<dbReference type="Gene3D" id="1.10.287.130">
    <property type="match status" value="1"/>
</dbReference>
<keyword evidence="7" id="KW-0547">Nucleotide-binding</keyword>
<dbReference type="EMBL" id="AP024169">
    <property type="protein sequence ID" value="BCN29066.1"/>
    <property type="molecule type" value="Genomic_DNA"/>
</dbReference>
<dbReference type="InterPro" id="IPR008358">
    <property type="entry name" value="Sig_transdc_His_kin/Pase_MprB"/>
</dbReference>
<dbReference type="GO" id="GO:0000155">
    <property type="term" value="F:phosphorelay sensor kinase activity"/>
    <property type="evidence" value="ECO:0007669"/>
    <property type="project" value="InterPro"/>
</dbReference>
<evidence type="ECO:0000256" key="11">
    <source>
        <dbReference type="ARBA" id="ARBA00023012"/>
    </source>
</evidence>